<dbReference type="GO" id="GO:0006046">
    <property type="term" value="P:N-acetylglucosamine catabolic process"/>
    <property type="evidence" value="ECO:0007669"/>
    <property type="project" value="TreeGrafter"/>
</dbReference>
<feature type="domain" description="Amidohydrolase 3" evidence="2">
    <location>
        <begin position="462"/>
        <end position="519"/>
    </location>
</feature>
<keyword evidence="1" id="KW-0378">Hydrolase</keyword>
<dbReference type="GO" id="GO:0008448">
    <property type="term" value="F:N-acetylglucosamine-6-phosphate deacetylase activity"/>
    <property type="evidence" value="ECO:0007669"/>
    <property type="project" value="TreeGrafter"/>
</dbReference>
<dbReference type="PANTHER" id="PTHR11113:SF14">
    <property type="entry name" value="N-ACETYLGLUCOSAMINE-6-PHOSPHATE DEACETYLASE"/>
    <property type="match status" value="1"/>
</dbReference>
<dbReference type="InterPro" id="IPR011059">
    <property type="entry name" value="Metal-dep_hydrolase_composite"/>
</dbReference>
<organism evidence="3 4">
    <name type="scientific">Phialemonium atrogriseum</name>
    <dbReference type="NCBI Taxonomy" id="1093897"/>
    <lineage>
        <taxon>Eukaryota</taxon>
        <taxon>Fungi</taxon>
        <taxon>Dikarya</taxon>
        <taxon>Ascomycota</taxon>
        <taxon>Pezizomycotina</taxon>
        <taxon>Sordariomycetes</taxon>
        <taxon>Sordariomycetidae</taxon>
        <taxon>Cephalothecales</taxon>
        <taxon>Cephalothecaceae</taxon>
        <taxon>Phialemonium</taxon>
    </lineage>
</organism>
<proteinExistence type="predicted"/>
<dbReference type="PANTHER" id="PTHR11113">
    <property type="entry name" value="N-ACETYLGLUCOSAMINE-6-PHOSPHATE DEACETYLASE"/>
    <property type="match status" value="1"/>
</dbReference>
<reference evidence="3" key="1">
    <citation type="submission" date="2023-06" db="EMBL/GenBank/DDBJ databases">
        <title>Genome-scale phylogeny and comparative genomics of the fungal order Sordariales.</title>
        <authorList>
            <consortium name="Lawrence Berkeley National Laboratory"/>
            <person name="Hensen N."/>
            <person name="Bonometti L."/>
            <person name="Westerberg I."/>
            <person name="Brannstrom I.O."/>
            <person name="Guillou S."/>
            <person name="Cros-Aarteil S."/>
            <person name="Calhoun S."/>
            <person name="Haridas S."/>
            <person name="Kuo A."/>
            <person name="Mondo S."/>
            <person name="Pangilinan J."/>
            <person name="Riley R."/>
            <person name="Labutti K."/>
            <person name="Andreopoulos B."/>
            <person name="Lipzen A."/>
            <person name="Chen C."/>
            <person name="Yanf M."/>
            <person name="Daum C."/>
            <person name="Ng V."/>
            <person name="Clum A."/>
            <person name="Steindorff A."/>
            <person name="Ohm R."/>
            <person name="Martin F."/>
            <person name="Silar P."/>
            <person name="Natvig D."/>
            <person name="Lalanne C."/>
            <person name="Gautier V."/>
            <person name="Ament-Velasquez S.L."/>
            <person name="Kruys A."/>
            <person name="Hutchinson M.I."/>
            <person name="Powell A.J."/>
            <person name="Barry K."/>
            <person name="Miller A.N."/>
            <person name="Grigoriev I.V."/>
            <person name="Debuchy R."/>
            <person name="Gladieux P."/>
            <person name="Thoren M.H."/>
            <person name="Johannesson H."/>
        </authorList>
    </citation>
    <scope>NUCLEOTIDE SEQUENCE</scope>
    <source>
        <strain evidence="3">8032-3</strain>
    </source>
</reference>
<evidence type="ECO:0000313" key="4">
    <source>
        <dbReference type="Proteomes" id="UP001244011"/>
    </source>
</evidence>
<evidence type="ECO:0000313" key="3">
    <source>
        <dbReference type="EMBL" id="KAK1763028.1"/>
    </source>
</evidence>
<dbReference type="RefSeq" id="XP_060279241.1">
    <property type="nucleotide sequence ID" value="XM_060432021.1"/>
</dbReference>
<dbReference type="Pfam" id="PF07969">
    <property type="entry name" value="Amidohydro_3"/>
    <property type="match status" value="1"/>
</dbReference>
<dbReference type="SUPFAM" id="SSF51556">
    <property type="entry name" value="Metallo-dependent hydrolases"/>
    <property type="match status" value="1"/>
</dbReference>
<keyword evidence="4" id="KW-1185">Reference proteome</keyword>
<name>A0AAJ0BRA1_9PEZI</name>
<accession>A0AAJ0BRA1</accession>
<dbReference type="AlphaFoldDB" id="A0AAJ0BRA1"/>
<evidence type="ECO:0000256" key="1">
    <source>
        <dbReference type="ARBA" id="ARBA00022801"/>
    </source>
</evidence>
<dbReference type="Gene3D" id="3.20.20.140">
    <property type="entry name" value="Metal-dependent hydrolases"/>
    <property type="match status" value="2"/>
</dbReference>
<dbReference type="SUPFAM" id="SSF51338">
    <property type="entry name" value="Composite domain of metallo-dependent hydrolases"/>
    <property type="match status" value="1"/>
</dbReference>
<sequence length="953" mass="101669">MDLEKDGLPPYSAAPVAANDAPASAWNRRRILPRVRRLRLISLACLIALLVYTKCTRTRTPNPDTTVHGLSVKQLREDLSTCSKLHAKPIDPIGLGREKNSRYVDGQKPTLIRNATVWIGEPTAGKGYSWVTADVFIEHGLIKQVGKDIQLSETQPSHNVLVYDAAGRPLTSGIIDMHSHAGVHPLPTLHSNDDVSELSANIAPYVRSIHGIKPTDRHLQVIKSGGVTTSLVLPGSGNNIGGEAFVIKHAIGRGDGRNETSIADMIADRTWRYIKMAQGENPKHFHGKVGERGPVSRLGENWELRSAFEEAARLLRMQDDWCNAATTLGLNGVQTYLPFELKWELLVAVLRGQAQVHVHCYTIPDLEAFVDHTNEFNFSVRAFHHAHQAYLVPEILKRAWGGAPASALFADNMWYKAEAYLGSEYAGKYLHDNGLVPIYVSDNPVLNAQHLVLEAGKGYNYGLPYHVALAAVTTAPAERLGLGQRLGKVKPGFDADIVVWDSDPLSLGATPVQVWIDGAAQYEDPIELNKTLQGTLVPNEDLGKIVEDAVAVTGDIVFTGVSKTFLSIDMDEGTPAADSKTFNVAVSGGKITCIGQCHAKLKAAHKVIHLKHGVLTPAATAFGSTLGLNAIDSEQDTDNGAADSNGPSVFSRAVDGLALDTKKLRASHRYGITRAISAPKLSIGATHHGTSAAFLTGATAPGPAAIFAPDVAAHYTLDLSAKGGSGSPSVSAAVGRLRDRLLEAVAATSLEGPAVRPFSEAAFLRRVVAGEMPLAVTVHSADTIAALLRVKADVEKAPEVGSGRLRMVVVGGAEAHLLAPELAAAGVGVVLAPMLSYAVSWDQRRAMTGAPLTNGTAVDVLAGAGVLTAVGLEEDWVVRDLWLLAGIAYKNGEGRFSEEEALGLISRNVYKILGLEGPLDVEREHFVIHEGNPLEIGSRIKAVGGGTGKVDVY</sequence>
<protein>
    <submittedName>
        <fullName evidence="3">Carbohydrate esterase family 9 protein</fullName>
    </submittedName>
</protein>
<dbReference type="GeneID" id="85315208"/>
<gene>
    <name evidence="3" type="ORF">QBC33DRAFT_599248</name>
</gene>
<dbReference type="InterPro" id="IPR013108">
    <property type="entry name" value="Amidohydro_3"/>
</dbReference>
<evidence type="ECO:0000259" key="2">
    <source>
        <dbReference type="Pfam" id="PF07969"/>
    </source>
</evidence>
<dbReference type="Proteomes" id="UP001244011">
    <property type="component" value="Unassembled WGS sequence"/>
</dbReference>
<dbReference type="InterPro" id="IPR032466">
    <property type="entry name" value="Metal_Hydrolase"/>
</dbReference>
<dbReference type="EMBL" id="MU839031">
    <property type="protein sequence ID" value="KAK1763028.1"/>
    <property type="molecule type" value="Genomic_DNA"/>
</dbReference>
<comment type="caution">
    <text evidence="3">The sequence shown here is derived from an EMBL/GenBank/DDBJ whole genome shotgun (WGS) entry which is preliminary data.</text>
</comment>